<proteinExistence type="predicted"/>
<dbReference type="InterPro" id="IPR049449">
    <property type="entry name" value="TesB_ACOT8-like_N"/>
</dbReference>
<dbReference type="Pfam" id="PF13622">
    <property type="entry name" value="4HBT_3"/>
    <property type="match status" value="1"/>
</dbReference>
<reference evidence="2 3" key="1">
    <citation type="submission" date="2021-04" db="EMBL/GenBank/DDBJ databases">
        <title>Nocardia tengchongensis.</title>
        <authorList>
            <person name="Zhuang k."/>
            <person name="Ran Y."/>
            <person name="Li W."/>
        </authorList>
    </citation>
    <scope>NUCLEOTIDE SEQUENCE [LARGE SCALE GENOMIC DNA]</scope>
    <source>
        <strain evidence="2 3">CFH S0057</strain>
    </source>
</reference>
<dbReference type="InterPro" id="IPR029069">
    <property type="entry name" value="HotDog_dom_sf"/>
</dbReference>
<name>A0ABX8CL39_9NOCA</name>
<sequence length="279" mass="29876">MTTSLQIPTPLGDVRIEPEGDGFRSIVPPELCYQGIGFGGYSAAVAALAGFEHMPGRTLRSIHAAFTAPTKPGALQAAARALSAGRSCGLCEVTIEQEGAPVLTTVAWFVNPQMMNGLESQGTQPISFDDCDRLPWVTESAPFLKGLNLRAVDYPLSYDDFYDGQARVALWAVPDATDSEHRTAEICGRLTDIMFFDAFLLDAGMRTESPLTRMISLDLSVIWSAGHAAPAPTLLEADGRIDHQLAGMQGTLRDTTGAVRASATTQARAFRDVRESPGS</sequence>
<gene>
    <name evidence="2" type="ORF">KHQ06_31880</name>
</gene>
<dbReference type="InterPro" id="IPR042171">
    <property type="entry name" value="Acyl-CoA_hotdog"/>
</dbReference>
<evidence type="ECO:0000313" key="3">
    <source>
        <dbReference type="Proteomes" id="UP000683310"/>
    </source>
</evidence>
<dbReference type="Proteomes" id="UP000683310">
    <property type="component" value="Chromosome"/>
</dbReference>
<dbReference type="EMBL" id="CP074371">
    <property type="protein sequence ID" value="QVI20672.1"/>
    <property type="molecule type" value="Genomic_DNA"/>
</dbReference>
<evidence type="ECO:0000259" key="1">
    <source>
        <dbReference type="Pfam" id="PF13622"/>
    </source>
</evidence>
<keyword evidence="3" id="KW-1185">Reference proteome</keyword>
<organism evidence="2 3">
    <name type="scientific">Nocardia tengchongensis</name>
    <dbReference type="NCBI Taxonomy" id="2055889"/>
    <lineage>
        <taxon>Bacteria</taxon>
        <taxon>Bacillati</taxon>
        <taxon>Actinomycetota</taxon>
        <taxon>Actinomycetes</taxon>
        <taxon>Mycobacteriales</taxon>
        <taxon>Nocardiaceae</taxon>
        <taxon>Nocardia</taxon>
    </lineage>
</organism>
<dbReference type="RefSeq" id="WP_213556780.1">
    <property type="nucleotide sequence ID" value="NZ_JBHZDI010000018.1"/>
</dbReference>
<feature type="domain" description="Acyl-CoA thioesterase-like N-terminal HotDog" evidence="1">
    <location>
        <begin position="30"/>
        <end position="110"/>
    </location>
</feature>
<dbReference type="Gene3D" id="2.40.160.210">
    <property type="entry name" value="Acyl-CoA thioesterase, double hotdog domain"/>
    <property type="match status" value="1"/>
</dbReference>
<evidence type="ECO:0000313" key="2">
    <source>
        <dbReference type="EMBL" id="QVI20672.1"/>
    </source>
</evidence>
<accession>A0ABX8CL39</accession>
<dbReference type="SUPFAM" id="SSF54637">
    <property type="entry name" value="Thioesterase/thiol ester dehydrase-isomerase"/>
    <property type="match status" value="1"/>
</dbReference>
<protein>
    <submittedName>
        <fullName evidence="2">Thioesterase family protein</fullName>
    </submittedName>
</protein>